<sequence length="1062" mass="116249">MNSNTIISNKKRYRKAILLMLLNVFATALFAQNVAVKGIVKDEIGEPLSGAVVMQVGTTNTTRTDKDGAFELKNVAPGATLRASYVGRNTVELILKPGEIKVKFTLKNSNLTLKEVTVNTGLYKRPVGNFTGSAKTYSGEALKTVNPRNVISALAVLDPSVRIAQNNVLGSDPNSLPNLQIRGANNLPVSLQGGSAVANPVSNGDIMSNYLSNPNQPLIILDGFETTLQTLFDMDVNLIANITVLKDAAATVAYGSKAANGVIVIETKQPVPGKLRVTYSVYANADLVDLTSYNLMNAEQLLEAQRLTGIFSDPNNQYNDLAKKQWYDYRLGQVRSGVDTYWLSQPVQTGLGLNQSLSLGGGAGPLRYSFGLNYNTAEGVMKDSGRDRYSLNYNVSYLVKNIRFSNSMAVGYTKGNNSVWGSYESYVNQFPYFRNKDANGNLIKVLEPSSSALDFIIQAPGGTFANPAYNSTLNVKDYSTILSLTNNTNVEWSLTDELKLTGSLGWSSNSPGAEAFYPADHTKFLANVIVQQPNIGSYQQLKGKNSALSGRLNASYHLSLGKSTILANLGATLQKTSSNSTTVQVYGIPNDYLGELGLANGFDYTSVKPRSSNNLTKNLSNFFSVSYNYDNRYTAEFTVNQSGSSQFGSNSKFATFYAGGLAWNIANEKWFKPNDIIQVAKLNASIGTTGNQNFSSDMASQVYTYNYLNNYRLMVGSSTLSFANPDLKWQQTLKANIGLNLGFFKGKLNANVEFFRETTDNLILPLDIAPSTGFANYQDNLGGTKNEGWEVGITAPIIRNSARNVFWTVSVNAGHFNTTITRLSPAVTAINNGFNSNLDPNNLEDTRYQTKPLPRFEVGQSMNRIWAVPSLGIDPASGKEVFVKLNGSYTFTWDARDKRPIAETTAKIKGSASSNLTYKNFILNVIFSYQYGGYMYNQTLVDRVENVNLMAGNADLRVLTERWKQPGDHSSFKSLVANGAQGFQQTNVTSRFVQKDNFLQLASLTVGYTVPSTAKWVKAAHLSAPKFMITQNDLVRFATIKTERGTSYPFARSLNFGISTNF</sequence>
<name>A0A1I3A0E6_9SPHI</name>
<evidence type="ECO:0000256" key="5">
    <source>
        <dbReference type="ARBA" id="ARBA00023136"/>
    </source>
</evidence>
<feature type="signal peptide" evidence="8">
    <location>
        <begin position="1"/>
        <end position="31"/>
    </location>
</feature>
<dbReference type="GO" id="GO:0009279">
    <property type="term" value="C:cell outer membrane"/>
    <property type="evidence" value="ECO:0007669"/>
    <property type="project" value="UniProtKB-SubCell"/>
</dbReference>
<evidence type="ECO:0000313" key="11">
    <source>
        <dbReference type="Proteomes" id="UP000199666"/>
    </source>
</evidence>
<dbReference type="Gene3D" id="2.170.130.10">
    <property type="entry name" value="TonB-dependent receptor, plug domain"/>
    <property type="match status" value="1"/>
</dbReference>
<evidence type="ECO:0000256" key="4">
    <source>
        <dbReference type="ARBA" id="ARBA00022692"/>
    </source>
</evidence>
<keyword evidence="3 7" id="KW-1134">Transmembrane beta strand</keyword>
<keyword evidence="11" id="KW-1185">Reference proteome</keyword>
<dbReference type="Pfam" id="PF07715">
    <property type="entry name" value="Plug"/>
    <property type="match status" value="1"/>
</dbReference>
<dbReference type="NCBIfam" id="TIGR04056">
    <property type="entry name" value="OMP_RagA_SusC"/>
    <property type="match status" value="1"/>
</dbReference>
<evidence type="ECO:0000256" key="1">
    <source>
        <dbReference type="ARBA" id="ARBA00004571"/>
    </source>
</evidence>
<gene>
    <name evidence="10" type="ORF">SAMN04489864_11261</name>
</gene>
<dbReference type="STRING" id="414048.SAMN04489864_11261"/>
<keyword evidence="8" id="KW-0732">Signal</keyword>
<protein>
    <submittedName>
        <fullName evidence="10">TonB-linked outer membrane protein, SusC/RagA family</fullName>
    </submittedName>
</protein>
<comment type="subcellular location">
    <subcellularLocation>
        <location evidence="1 7">Cell outer membrane</location>
        <topology evidence="1 7">Multi-pass membrane protein</topology>
    </subcellularLocation>
</comment>
<dbReference type="InterPro" id="IPR037066">
    <property type="entry name" value="Plug_dom_sf"/>
</dbReference>
<accession>A0A1I3A0E6</accession>
<evidence type="ECO:0000256" key="8">
    <source>
        <dbReference type="SAM" id="SignalP"/>
    </source>
</evidence>
<keyword evidence="2 7" id="KW-0813">Transport</keyword>
<dbReference type="InterPro" id="IPR023997">
    <property type="entry name" value="TonB-dep_OMP_SusC/RagA_CS"/>
</dbReference>
<keyword evidence="4 7" id="KW-0812">Transmembrane</keyword>
<keyword evidence="5 7" id="KW-0472">Membrane</keyword>
<evidence type="ECO:0000259" key="9">
    <source>
        <dbReference type="Pfam" id="PF07715"/>
    </source>
</evidence>
<evidence type="ECO:0000256" key="2">
    <source>
        <dbReference type="ARBA" id="ARBA00022448"/>
    </source>
</evidence>
<dbReference type="InterPro" id="IPR036942">
    <property type="entry name" value="Beta-barrel_TonB_sf"/>
</dbReference>
<dbReference type="AlphaFoldDB" id="A0A1I3A0E6"/>
<evidence type="ECO:0000313" key="10">
    <source>
        <dbReference type="EMBL" id="SFH43395.1"/>
    </source>
</evidence>
<organism evidence="10 11">
    <name type="scientific">Pedobacter insulae</name>
    <dbReference type="NCBI Taxonomy" id="414048"/>
    <lineage>
        <taxon>Bacteria</taxon>
        <taxon>Pseudomonadati</taxon>
        <taxon>Bacteroidota</taxon>
        <taxon>Sphingobacteriia</taxon>
        <taxon>Sphingobacteriales</taxon>
        <taxon>Sphingobacteriaceae</taxon>
        <taxon>Pedobacter</taxon>
    </lineage>
</organism>
<comment type="similarity">
    <text evidence="7">Belongs to the TonB-dependent receptor family.</text>
</comment>
<dbReference type="EMBL" id="FOPP01000012">
    <property type="protein sequence ID" value="SFH43395.1"/>
    <property type="molecule type" value="Genomic_DNA"/>
</dbReference>
<feature type="chain" id="PRO_5011515457" evidence="8">
    <location>
        <begin position="32"/>
        <end position="1062"/>
    </location>
</feature>
<dbReference type="InterPro" id="IPR023996">
    <property type="entry name" value="TonB-dep_OMP_SusC/RagA"/>
</dbReference>
<dbReference type="Gene3D" id="2.60.40.1120">
    <property type="entry name" value="Carboxypeptidase-like, regulatory domain"/>
    <property type="match status" value="1"/>
</dbReference>
<dbReference type="InterPro" id="IPR039426">
    <property type="entry name" value="TonB-dep_rcpt-like"/>
</dbReference>
<dbReference type="Gene3D" id="2.40.170.20">
    <property type="entry name" value="TonB-dependent receptor, beta-barrel domain"/>
    <property type="match status" value="1"/>
</dbReference>
<evidence type="ECO:0000256" key="6">
    <source>
        <dbReference type="ARBA" id="ARBA00023237"/>
    </source>
</evidence>
<dbReference type="Pfam" id="PF13715">
    <property type="entry name" value="CarbopepD_reg_2"/>
    <property type="match status" value="1"/>
</dbReference>
<proteinExistence type="inferred from homology"/>
<dbReference type="InterPro" id="IPR012910">
    <property type="entry name" value="Plug_dom"/>
</dbReference>
<dbReference type="InterPro" id="IPR008969">
    <property type="entry name" value="CarboxyPept-like_regulatory"/>
</dbReference>
<dbReference type="SUPFAM" id="SSF56935">
    <property type="entry name" value="Porins"/>
    <property type="match status" value="1"/>
</dbReference>
<reference evidence="10 11" key="1">
    <citation type="submission" date="2016-10" db="EMBL/GenBank/DDBJ databases">
        <authorList>
            <person name="de Groot N.N."/>
        </authorList>
    </citation>
    <scope>NUCLEOTIDE SEQUENCE [LARGE SCALE GENOMIC DNA]</scope>
    <source>
        <strain evidence="10 11">DSM 18684</strain>
    </source>
</reference>
<keyword evidence="6 7" id="KW-0998">Cell outer membrane</keyword>
<dbReference type="PROSITE" id="PS52016">
    <property type="entry name" value="TONB_DEPENDENT_REC_3"/>
    <property type="match status" value="1"/>
</dbReference>
<evidence type="ECO:0000256" key="3">
    <source>
        <dbReference type="ARBA" id="ARBA00022452"/>
    </source>
</evidence>
<evidence type="ECO:0000256" key="7">
    <source>
        <dbReference type="PROSITE-ProRule" id="PRU01360"/>
    </source>
</evidence>
<dbReference type="SUPFAM" id="SSF49464">
    <property type="entry name" value="Carboxypeptidase regulatory domain-like"/>
    <property type="match status" value="1"/>
</dbReference>
<dbReference type="Proteomes" id="UP000199666">
    <property type="component" value="Unassembled WGS sequence"/>
</dbReference>
<feature type="domain" description="TonB-dependent receptor plug" evidence="9">
    <location>
        <begin position="130"/>
        <end position="262"/>
    </location>
</feature>
<dbReference type="NCBIfam" id="TIGR04057">
    <property type="entry name" value="SusC_RagA_signa"/>
    <property type="match status" value="1"/>
</dbReference>